<dbReference type="Gene3D" id="1.20.58.390">
    <property type="entry name" value="Neurotransmitter-gated ion-channel transmembrane domain"/>
    <property type="match status" value="1"/>
</dbReference>
<dbReference type="SUPFAM" id="SSF90112">
    <property type="entry name" value="Neurotransmitter-gated ion-channel transmembrane pore"/>
    <property type="match status" value="1"/>
</dbReference>
<proteinExistence type="predicted"/>
<dbReference type="InterPro" id="IPR006029">
    <property type="entry name" value="Neurotrans-gated_channel_TM"/>
</dbReference>
<feature type="domain" description="Neurotransmitter-gated ion-channel transmembrane" evidence="7">
    <location>
        <begin position="228"/>
        <end position="320"/>
    </location>
</feature>
<evidence type="ECO:0000256" key="3">
    <source>
        <dbReference type="ARBA" id="ARBA00022989"/>
    </source>
</evidence>
<evidence type="ECO:0000256" key="2">
    <source>
        <dbReference type="ARBA" id="ARBA00022692"/>
    </source>
</evidence>
<name>A0A6J8EIN7_MYTCO</name>
<evidence type="ECO:0000256" key="4">
    <source>
        <dbReference type="ARBA" id="ARBA00023136"/>
    </source>
</evidence>
<dbReference type="EMBL" id="CACVKT020009040">
    <property type="protein sequence ID" value="CAC5419572.1"/>
    <property type="molecule type" value="Genomic_DNA"/>
</dbReference>
<dbReference type="Pfam" id="PF02931">
    <property type="entry name" value="Neur_chan_LBD"/>
    <property type="match status" value="1"/>
</dbReference>
<feature type="transmembrane region" description="Helical" evidence="5">
    <location>
        <begin position="219"/>
        <end position="243"/>
    </location>
</feature>
<feature type="domain" description="Neurotransmitter-gated ion-channel ligand-binding" evidence="6">
    <location>
        <begin position="18"/>
        <end position="190"/>
    </location>
</feature>
<feature type="transmembrane region" description="Helical" evidence="5">
    <location>
        <begin position="280"/>
        <end position="301"/>
    </location>
</feature>
<dbReference type="CDD" id="cd19051">
    <property type="entry name" value="LGIC_TM_cation"/>
    <property type="match status" value="1"/>
</dbReference>
<dbReference type="OrthoDB" id="5975154at2759"/>
<accession>A0A6J8EIN7</accession>
<evidence type="ECO:0000259" key="6">
    <source>
        <dbReference type="Pfam" id="PF02931"/>
    </source>
</evidence>
<dbReference type="InterPro" id="IPR006202">
    <property type="entry name" value="Neur_chan_lig-bd"/>
</dbReference>
<protein>
    <submittedName>
        <fullName evidence="8">CHRNA4</fullName>
    </submittedName>
</protein>
<comment type="subcellular location">
    <subcellularLocation>
        <location evidence="1">Membrane</location>
        <topology evidence="1">Multi-pass membrane protein</topology>
    </subcellularLocation>
</comment>
<evidence type="ECO:0000256" key="1">
    <source>
        <dbReference type="ARBA" id="ARBA00004141"/>
    </source>
</evidence>
<dbReference type="InterPro" id="IPR036719">
    <property type="entry name" value="Neuro-gated_channel_TM_sf"/>
</dbReference>
<dbReference type="Proteomes" id="UP000507470">
    <property type="component" value="Unassembled WGS sequence"/>
</dbReference>
<dbReference type="PRINTS" id="PR00252">
    <property type="entry name" value="NRIONCHANNEL"/>
</dbReference>
<sequence>MILSLPKETVCQNLTDYKKLYNDLFDDYNPELIPFDNVPASFKWIYFSFLNLGINHYDEVDGISSLTSSTWLTWLDSSLRWKPTDYKNITHITVSTDKVWFPKIVLLSDAHKLEPFGSTSLSKVRIYHNGYVEWSPSDVINSKCAANMRKFPFDEQQCSLIFFVWEPSWQIYLKPSSVPYINKYETRSPDWIIQSWEVQNYKYGNVSVAVMLNIKCEPLYYNIVVFTPKAVLALLNPLVFLLPHNSGERISYGMTVLLSFVIFLTLASDKIPATSNPISFLIVFIVLVFIASAVILLFNIINCYCFHKNDKEIKGWLKRIAKILYRKGRKEKVSAFDEITISYKDVALGLDKFCFVMSYILMFSLITVYFVILLL</sequence>
<dbReference type="InterPro" id="IPR036734">
    <property type="entry name" value="Neur_chan_lig-bd_sf"/>
</dbReference>
<feature type="transmembrane region" description="Helical" evidence="5">
    <location>
        <begin position="353"/>
        <end position="374"/>
    </location>
</feature>
<dbReference type="Gene3D" id="2.70.170.10">
    <property type="entry name" value="Neurotransmitter-gated ion-channel ligand-binding domain"/>
    <property type="match status" value="1"/>
</dbReference>
<dbReference type="GO" id="GO:0016020">
    <property type="term" value="C:membrane"/>
    <property type="evidence" value="ECO:0007669"/>
    <property type="project" value="UniProtKB-SubCell"/>
</dbReference>
<dbReference type="SUPFAM" id="SSF63712">
    <property type="entry name" value="Nicotinic receptor ligand binding domain-like"/>
    <property type="match status" value="1"/>
</dbReference>
<evidence type="ECO:0000259" key="7">
    <source>
        <dbReference type="Pfam" id="PF02932"/>
    </source>
</evidence>
<organism evidence="8 9">
    <name type="scientific">Mytilus coruscus</name>
    <name type="common">Sea mussel</name>
    <dbReference type="NCBI Taxonomy" id="42192"/>
    <lineage>
        <taxon>Eukaryota</taxon>
        <taxon>Metazoa</taxon>
        <taxon>Spiralia</taxon>
        <taxon>Lophotrochozoa</taxon>
        <taxon>Mollusca</taxon>
        <taxon>Bivalvia</taxon>
        <taxon>Autobranchia</taxon>
        <taxon>Pteriomorphia</taxon>
        <taxon>Mytilida</taxon>
        <taxon>Mytiloidea</taxon>
        <taxon>Mytilidae</taxon>
        <taxon>Mytilinae</taxon>
        <taxon>Mytilus</taxon>
    </lineage>
</organism>
<keyword evidence="3 5" id="KW-1133">Transmembrane helix</keyword>
<dbReference type="GO" id="GO:0004888">
    <property type="term" value="F:transmembrane signaling receptor activity"/>
    <property type="evidence" value="ECO:0007669"/>
    <property type="project" value="InterPro"/>
</dbReference>
<dbReference type="AlphaFoldDB" id="A0A6J8EIN7"/>
<evidence type="ECO:0000313" key="9">
    <source>
        <dbReference type="Proteomes" id="UP000507470"/>
    </source>
</evidence>
<gene>
    <name evidence="8" type="ORF">MCOR_51894</name>
</gene>
<dbReference type="InterPro" id="IPR038050">
    <property type="entry name" value="Neuro_actylchol_rec"/>
</dbReference>
<keyword evidence="9" id="KW-1185">Reference proteome</keyword>
<dbReference type="PANTHER" id="PTHR18945">
    <property type="entry name" value="NEUROTRANSMITTER GATED ION CHANNEL"/>
    <property type="match status" value="1"/>
</dbReference>
<dbReference type="GO" id="GO:0005230">
    <property type="term" value="F:extracellular ligand-gated monoatomic ion channel activity"/>
    <property type="evidence" value="ECO:0007669"/>
    <property type="project" value="InterPro"/>
</dbReference>
<keyword evidence="2 5" id="KW-0812">Transmembrane</keyword>
<evidence type="ECO:0000313" key="8">
    <source>
        <dbReference type="EMBL" id="CAC5419572.1"/>
    </source>
</evidence>
<reference evidence="8 9" key="1">
    <citation type="submission" date="2020-06" db="EMBL/GenBank/DDBJ databases">
        <authorList>
            <person name="Li R."/>
            <person name="Bekaert M."/>
        </authorList>
    </citation>
    <scope>NUCLEOTIDE SEQUENCE [LARGE SCALE GENOMIC DNA]</scope>
    <source>
        <strain evidence="9">wild</strain>
    </source>
</reference>
<dbReference type="InterPro" id="IPR006201">
    <property type="entry name" value="Neur_channel"/>
</dbReference>
<evidence type="ECO:0000256" key="5">
    <source>
        <dbReference type="SAM" id="Phobius"/>
    </source>
</evidence>
<dbReference type="CDD" id="cd18989">
    <property type="entry name" value="LGIC_ECD_cation"/>
    <property type="match status" value="1"/>
</dbReference>
<feature type="transmembrane region" description="Helical" evidence="5">
    <location>
        <begin position="250"/>
        <end position="268"/>
    </location>
</feature>
<keyword evidence="4 5" id="KW-0472">Membrane</keyword>
<dbReference type="Pfam" id="PF02932">
    <property type="entry name" value="Neur_chan_memb"/>
    <property type="match status" value="1"/>
</dbReference>